<evidence type="ECO:0000313" key="2">
    <source>
        <dbReference type="EMBL" id="KAH6689889.1"/>
    </source>
</evidence>
<dbReference type="PANTHER" id="PTHR17630">
    <property type="entry name" value="DIENELACTONE HYDROLASE"/>
    <property type="match status" value="1"/>
</dbReference>
<dbReference type="InterPro" id="IPR029058">
    <property type="entry name" value="AB_hydrolase_fold"/>
</dbReference>
<reference evidence="2" key="1">
    <citation type="journal article" date="2021" name="Nat. Commun.">
        <title>Genetic determinants of endophytism in the Arabidopsis root mycobiome.</title>
        <authorList>
            <person name="Mesny F."/>
            <person name="Miyauchi S."/>
            <person name="Thiergart T."/>
            <person name="Pickel B."/>
            <person name="Atanasova L."/>
            <person name="Karlsson M."/>
            <person name="Huettel B."/>
            <person name="Barry K.W."/>
            <person name="Haridas S."/>
            <person name="Chen C."/>
            <person name="Bauer D."/>
            <person name="Andreopoulos W."/>
            <person name="Pangilinan J."/>
            <person name="LaButti K."/>
            <person name="Riley R."/>
            <person name="Lipzen A."/>
            <person name="Clum A."/>
            <person name="Drula E."/>
            <person name="Henrissat B."/>
            <person name="Kohler A."/>
            <person name="Grigoriev I.V."/>
            <person name="Martin F.M."/>
            <person name="Hacquard S."/>
        </authorList>
    </citation>
    <scope>NUCLEOTIDE SEQUENCE</scope>
    <source>
        <strain evidence="2">MPI-SDFR-AT-0117</strain>
    </source>
</reference>
<dbReference type="InterPro" id="IPR002925">
    <property type="entry name" value="Dienelactn_hydro"/>
</dbReference>
<dbReference type="AlphaFoldDB" id="A0A9P8VG96"/>
<dbReference type="GO" id="GO:0016787">
    <property type="term" value="F:hydrolase activity"/>
    <property type="evidence" value="ECO:0007669"/>
    <property type="project" value="UniProtKB-KW"/>
</dbReference>
<comment type="caution">
    <text evidence="2">The sequence shown here is derived from an EMBL/GenBank/DDBJ whole genome shotgun (WGS) entry which is preliminary data.</text>
</comment>
<evidence type="ECO:0000313" key="3">
    <source>
        <dbReference type="Proteomes" id="UP000770015"/>
    </source>
</evidence>
<organism evidence="2 3">
    <name type="scientific">Plectosphaerella plurivora</name>
    <dbReference type="NCBI Taxonomy" id="936078"/>
    <lineage>
        <taxon>Eukaryota</taxon>
        <taxon>Fungi</taxon>
        <taxon>Dikarya</taxon>
        <taxon>Ascomycota</taxon>
        <taxon>Pezizomycotina</taxon>
        <taxon>Sordariomycetes</taxon>
        <taxon>Hypocreomycetidae</taxon>
        <taxon>Glomerellales</taxon>
        <taxon>Plectosphaerellaceae</taxon>
        <taxon>Plectosphaerella</taxon>
    </lineage>
</organism>
<keyword evidence="2" id="KW-0378">Hydrolase</keyword>
<keyword evidence="3" id="KW-1185">Reference proteome</keyword>
<feature type="domain" description="Dienelactone hydrolase" evidence="1">
    <location>
        <begin position="31"/>
        <end position="249"/>
    </location>
</feature>
<sequence length="253" mass="27470">MTSNAPSKCCTVGTLHEGTPSGKQVSINGNIEGYLASASDAPSTKHIAVLYIPDIIGIWQNSKLTADAFAEQGLTCLVVDIFNGDPAPLNMPADFDLMGWLTNGSDGKNPHTKEHIDRIVVEGIKYLKGLGFTSIAGTGYCLGAKYVVRHYENGIDCGFLAHPSFVEADELSRISGPLSIAAAELDHIFPTEKRHESEEILRKTKQPFQINLFSGVEHGFAVRGDPAVPQQKFAKEQAFLQAVTWFNEHLAKS</sequence>
<gene>
    <name evidence="2" type="ORF">F5X68DRAFT_167505</name>
</gene>
<dbReference type="Proteomes" id="UP000770015">
    <property type="component" value="Unassembled WGS sequence"/>
</dbReference>
<dbReference type="SUPFAM" id="SSF53474">
    <property type="entry name" value="alpha/beta-Hydrolases"/>
    <property type="match status" value="1"/>
</dbReference>
<dbReference type="Gene3D" id="3.40.50.1820">
    <property type="entry name" value="alpha/beta hydrolase"/>
    <property type="match status" value="1"/>
</dbReference>
<dbReference type="OrthoDB" id="17560at2759"/>
<dbReference type="Pfam" id="PF01738">
    <property type="entry name" value="DLH"/>
    <property type="match status" value="1"/>
</dbReference>
<name>A0A9P8VG96_9PEZI</name>
<dbReference type="PANTHER" id="PTHR17630:SF44">
    <property type="entry name" value="PROTEIN AIM2"/>
    <property type="match status" value="1"/>
</dbReference>
<proteinExistence type="predicted"/>
<accession>A0A9P8VG96</accession>
<protein>
    <submittedName>
        <fullName evidence="2">Dienelactone hydrolase</fullName>
    </submittedName>
</protein>
<evidence type="ECO:0000259" key="1">
    <source>
        <dbReference type="Pfam" id="PF01738"/>
    </source>
</evidence>
<dbReference type="EMBL" id="JAGSXJ010000007">
    <property type="protein sequence ID" value="KAH6689889.1"/>
    <property type="molecule type" value="Genomic_DNA"/>
</dbReference>